<dbReference type="EMBL" id="JACJQH010000064">
    <property type="protein sequence ID" value="MBD2199655.1"/>
    <property type="molecule type" value="Genomic_DNA"/>
</dbReference>
<gene>
    <name evidence="2" type="ORF">H6G24_29985</name>
</gene>
<evidence type="ECO:0000313" key="3">
    <source>
        <dbReference type="Proteomes" id="UP000658514"/>
    </source>
</evidence>
<dbReference type="SUPFAM" id="SSF50998">
    <property type="entry name" value="Quinoprotein alcohol dehydrogenase-like"/>
    <property type="match status" value="1"/>
</dbReference>
<evidence type="ECO:0000313" key="2">
    <source>
        <dbReference type="EMBL" id="MBD2199655.1"/>
    </source>
</evidence>
<keyword evidence="3" id="KW-1185">Reference proteome</keyword>
<dbReference type="Proteomes" id="UP000658514">
    <property type="component" value="Unassembled WGS sequence"/>
</dbReference>
<feature type="signal peptide" evidence="1">
    <location>
        <begin position="1"/>
        <end position="38"/>
    </location>
</feature>
<protein>
    <submittedName>
        <fullName evidence="2">DUF3466 family protein</fullName>
    </submittedName>
</protein>
<dbReference type="RefSeq" id="WP_190549335.1">
    <property type="nucleotide sequence ID" value="NZ_CAWPNO010000100.1"/>
</dbReference>
<reference evidence="2 3" key="1">
    <citation type="journal article" date="2020" name="ISME J.">
        <title>Comparative genomics reveals insights into cyanobacterial evolution and habitat adaptation.</title>
        <authorList>
            <person name="Chen M.Y."/>
            <person name="Teng W.K."/>
            <person name="Zhao L."/>
            <person name="Hu C.X."/>
            <person name="Zhou Y.K."/>
            <person name="Han B.P."/>
            <person name="Song L.R."/>
            <person name="Shu W.S."/>
        </authorList>
    </citation>
    <scope>NUCLEOTIDE SEQUENCE [LARGE SCALE GENOMIC DNA]</scope>
    <source>
        <strain evidence="2 3">FACHB-288</strain>
    </source>
</reference>
<proteinExistence type="predicted"/>
<dbReference type="NCBIfam" id="TIGR02913">
    <property type="entry name" value="HAF_rpt"/>
    <property type="match status" value="6"/>
</dbReference>
<feature type="chain" id="PRO_5046501013" evidence="1">
    <location>
        <begin position="39"/>
        <end position="383"/>
    </location>
</feature>
<keyword evidence="1" id="KW-0732">Signal</keyword>
<dbReference type="InterPro" id="IPR013424">
    <property type="entry name" value="Ice-binding_C"/>
</dbReference>
<dbReference type="InterPro" id="IPR022562">
    <property type="entry name" value="DUF3466"/>
</dbReference>
<accession>A0ABR8AHY0</accession>
<evidence type="ECO:0000256" key="1">
    <source>
        <dbReference type="SAM" id="SignalP"/>
    </source>
</evidence>
<name>A0ABR8AHY0_9CYAN</name>
<dbReference type="Pfam" id="PF11949">
    <property type="entry name" value="DUF3466"/>
    <property type="match status" value="1"/>
</dbReference>
<sequence length="383" mass="40835">MTSITNLKTIVKSQVKNLTLLLGGTAAMSLGINASAMAAVMYDVTELGSLGEPFSYAYDINDRGEVVGYFGDYLNRAFLWKSSTGINDLGTLPGKDNSVANGINNAGKVVGYSDNRAFLWNRNTGMVDLGTLPNQSSSEAIAINNQDWVVGNSGNRAFLWNRNNGMTNLGTLGGGSSSSAADINDAGQVVGNSDNRAFLWNETQGMQNLGTLPNKDFSSAAAINNLGQVVGYSGNINEYYRDRAFLWSESTGAIDLGALPGRIPESPDDTASYAYDINDAGQVVGVASVPYSTAFLWSESTGIVDLNTLIDPNSEWRLNVATAINNQGQIVGYSRFGSFDYRAFLLTPKSPQSVPEPMTIGGSIIAGAALLYLRRRQYGLSQG</sequence>
<comment type="caution">
    <text evidence="2">The sequence shown here is derived from an EMBL/GenBank/DDBJ whole genome shotgun (WGS) entry which is preliminary data.</text>
</comment>
<dbReference type="NCBIfam" id="TIGR02595">
    <property type="entry name" value="PEP_CTERM"/>
    <property type="match status" value="1"/>
</dbReference>
<dbReference type="InterPro" id="IPR014262">
    <property type="entry name" value="HAF_rpt"/>
</dbReference>
<organism evidence="2 3">
    <name type="scientific">Calothrix parietina FACHB-288</name>
    <dbReference type="NCBI Taxonomy" id="2692896"/>
    <lineage>
        <taxon>Bacteria</taxon>
        <taxon>Bacillati</taxon>
        <taxon>Cyanobacteriota</taxon>
        <taxon>Cyanophyceae</taxon>
        <taxon>Nostocales</taxon>
        <taxon>Calotrichaceae</taxon>
        <taxon>Calothrix</taxon>
    </lineage>
</organism>
<dbReference type="InterPro" id="IPR011047">
    <property type="entry name" value="Quinoprotein_ADH-like_sf"/>
</dbReference>